<dbReference type="GO" id="GO:0008654">
    <property type="term" value="P:phospholipid biosynthetic process"/>
    <property type="evidence" value="ECO:0007669"/>
    <property type="project" value="InterPro"/>
</dbReference>
<evidence type="ECO:0000256" key="3">
    <source>
        <dbReference type="ARBA" id="ARBA00023239"/>
    </source>
</evidence>
<proteinExistence type="predicted"/>
<dbReference type="Pfam" id="PF02666">
    <property type="entry name" value="PS_Dcarbxylase"/>
    <property type="match status" value="1"/>
</dbReference>
<dbReference type="Proteomes" id="UP000253426">
    <property type="component" value="Unassembled WGS sequence"/>
</dbReference>
<evidence type="ECO:0000313" key="6">
    <source>
        <dbReference type="EMBL" id="RBP37412.1"/>
    </source>
</evidence>
<evidence type="ECO:0000313" key="7">
    <source>
        <dbReference type="Proteomes" id="UP000253426"/>
    </source>
</evidence>
<evidence type="ECO:0000256" key="5">
    <source>
        <dbReference type="SAM" id="MobiDB-lite"/>
    </source>
</evidence>
<keyword evidence="7" id="KW-1185">Reference proteome</keyword>
<dbReference type="GO" id="GO:0004609">
    <property type="term" value="F:phosphatidylserine decarboxylase activity"/>
    <property type="evidence" value="ECO:0007669"/>
    <property type="project" value="InterPro"/>
</dbReference>
<name>A0A366H648_9BACT</name>
<dbReference type="InterPro" id="IPR003817">
    <property type="entry name" value="PS_Dcarbxylase"/>
</dbReference>
<dbReference type="RefSeq" id="WP_113961633.1">
    <property type="nucleotide sequence ID" value="NZ_QNRR01000014.1"/>
</dbReference>
<reference evidence="6 7" key="1">
    <citation type="submission" date="2018-06" db="EMBL/GenBank/DDBJ databases">
        <title>Genomic Encyclopedia of Type Strains, Phase IV (KMG-IV): sequencing the most valuable type-strain genomes for metagenomic binning, comparative biology and taxonomic classification.</title>
        <authorList>
            <person name="Goeker M."/>
        </authorList>
    </citation>
    <scope>NUCLEOTIDE SEQUENCE [LARGE SCALE GENOMIC DNA]</scope>
    <source>
        <strain evidence="6 7">DSM 25532</strain>
    </source>
</reference>
<keyword evidence="2" id="KW-0865">Zymogen</keyword>
<dbReference type="EMBL" id="QNRR01000014">
    <property type="protein sequence ID" value="RBP37412.1"/>
    <property type="molecule type" value="Genomic_DNA"/>
</dbReference>
<dbReference type="OrthoDB" id="9802030at2"/>
<keyword evidence="1" id="KW-0210">Decarboxylase</keyword>
<protein>
    <submittedName>
        <fullName evidence="6">Phosphatidylserine decarboxylase</fullName>
    </submittedName>
</protein>
<gene>
    <name evidence="6" type="ORF">DES53_114150</name>
</gene>
<sequence>MSPTSEPVEFFNRYTGKTETEDIYGEGFLRWAYESKAGRAALSTLVKRKLFSSWYGWRMSQPASRSRVLPFVEKYGIKREEMAGEAEYYPTFNAFFARKLKPAARPIAGDPDTVVFPADGRHFAIPDIAASDGIFVKGIPFDLPALLRDDALAQKFAHGSMIISRLCPVDYHRFHFPCAGVPSEAKLINGPLYSVSPIALRQRPTILWENKRYLVRLQTEEFGEVLLLEVGATCVGTVKQTYRPGERVTKGQEMGYFIFGGSCFITVFEQGRVQLAPDLLEHSAQGREVYSRIGDVAATVPGKAAEKESLASTTEPGFTEGDAPVEVGAIDPTAGAASEI</sequence>
<comment type="caution">
    <text evidence="6">The sequence shown here is derived from an EMBL/GenBank/DDBJ whole genome shotgun (WGS) entry which is preliminary data.</text>
</comment>
<feature type="region of interest" description="Disordered" evidence="5">
    <location>
        <begin position="304"/>
        <end position="325"/>
    </location>
</feature>
<organism evidence="6 7">
    <name type="scientific">Roseimicrobium gellanilyticum</name>
    <dbReference type="NCBI Taxonomy" id="748857"/>
    <lineage>
        <taxon>Bacteria</taxon>
        <taxon>Pseudomonadati</taxon>
        <taxon>Verrucomicrobiota</taxon>
        <taxon>Verrucomicrobiia</taxon>
        <taxon>Verrucomicrobiales</taxon>
        <taxon>Verrucomicrobiaceae</taxon>
        <taxon>Roseimicrobium</taxon>
    </lineage>
</organism>
<dbReference type="PANTHER" id="PTHR10067:SF17">
    <property type="entry name" value="PHOSPHATIDYLSERINE DECARBOXYLASE PROENZYME 2"/>
    <property type="match status" value="1"/>
</dbReference>
<accession>A0A366H648</accession>
<evidence type="ECO:0000256" key="4">
    <source>
        <dbReference type="ARBA" id="ARBA00023317"/>
    </source>
</evidence>
<evidence type="ECO:0000256" key="1">
    <source>
        <dbReference type="ARBA" id="ARBA00022793"/>
    </source>
</evidence>
<dbReference type="AlphaFoldDB" id="A0A366H648"/>
<dbReference type="PANTHER" id="PTHR10067">
    <property type="entry name" value="PHOSPHATIDYLSERINE DECARBOXYLASE"/>
    <property type="match status" value="1"/>
</dbReference>
<keyword evidence="3" id="KW-0456">Lyase</keyword>
<evidence type="ECO:0000256" key="2">
    <source>
        <dbReference type="ARBA" id="ARBA00023145"/>
    </source>
</evidence>
<keyword evidence="4" id="KW-0670">Pyruvate</keyword>